<evidence type="ECO:0000313" key="3">
    <source>
        <dbReference type="Proteomes" id="UP000830167"/>
    </source>
</evidence>
<organism evidence="2 3">
    <name type="scientific">Fodinisporobacter ferrooxydans</name>
    <dbReference type="NCBI Taxonomy" id="2901836"/>
    <lineage>
        <taxon>Bacteria</taxon>
        <taxon>Bacillati</taxon>
        <taxon>Bacillota</taxon>
        <taxon>Bacilli</taxon>
        <taxon>Bacillales</taxon>
        <taxon>Alicyclobacillaceae</taxon>
        <taxon>Fodinisporobacter</taxon>
    </lineage>
</organism>
<feature type="transmembrane region" description="Helical" evidence="1">
    <location>
        <begin position="6"/>
        <end position="23"/>
    </location>
</feature>
<name>A0ABY4CHA8_9BACL</name>
<dbReference type="RefSeq" id="WP_347435500.1">
    <property type="nucleotide sequence ID" value="NZ_CP089291.1"/>
</dbReference>
<sequence>MLMSAGILLVVAIIVVIEVPKFLKNQWKKELWVFLLLLFFGTGLNIMESLQIKIPNPLDWLTIIYQPVNDAISGMLK</sequence>
<reference evidence="2" key="1">
    <citation type="submission" date="2021-12" db="EMBL/GenBank/DDBJ databases">
        <title>Alicyclobacillaceae gen. nov., sp. nov., isolated from chalcocite enrichment system.</title>
        <authorList>
            <person name="Jiang Z."/>
        </authorList>
    </citation>
    <scope>NUCLEOTIDE SEQUENCE</scope>
    <source>
        <strain evidence="2">MYW30-H2</strain>
    </source>
</reference>
<gene>
    <name evidence="2" type="ORF">LSG31_12805</name>
</gene>
<evidence type="ECO:0000256" key="1">
    <source>
        <dbReference type="SAM" id="Phobius"/>
    </source>
</evidence>
<accession>A0ABY4CHA8</accession>
<keyword evidence="1" id="KW-0472">Membrane</keyword>
<proteinExistence type="predicted"/>
<keyword evidence="1" id="KW-1133">Transmembrane helix</keyword>
<protein>
    <submittedName>
        <fullName evidence="2">Uncharacterized protein</fullName>
    </submittedName>
</protein>
<keyword evidence="1" id="KW-0812">Transmembrane</keyword>
<keyword evidence="3" id="KW-1185">Reference proteome</keyword>
<dbReference type="EMBL" id="CP089291">
    <property type="protein sequence ID" value="UOF88822.1"/>
    <property type="molecule type" value="Genomic_DNA"/>
</dbReference>
<evidence type="ECO:0000313" key="2">
    <source>
        <dbReference type="EMBL" id="UOF88822.1"/>
    </source>
</evidence>
<dbReference type="Proteomes" id="UP000830167">
    <property type="component" value="Chromosome"/>
</dbReference>
<feature type="transmembrane region" description="Helical" evidence="1">
    <location>
        <begin position="30"/>
        <end position="47"/>
    </location>
</feature>